<reference evidence="1" key="1">
    <citation type="submission" date="2021-06" db="EMBL/GenBank/DDBJ databases">
        <authorList>
            <person name="Kallberg Y."/>
            <person name="Tangrot J."/>
            <person name="Rosling A."/>
        </authorList>
    </citation>
    <scope>NUCLEOTIDE SEQUENCE</scope>
    <source>
        <strain evidence="1">AU212A</strain>
    </source>
</reference>
<dbReference type="Proteomes" id="UP000789860">
    <property type="component" value="Unassembled WGS sequence"/>
</dbReference>
<organism evidence="1 2">
    <name type="scientific">Scutellospora calospora</name>
    <dbReference type="NCBI Taxonomy" id="85575"/>
    <lineage>
        <taxon>Eukaryota</taxon>
        <taxon>Fungi</taxon>
        <taxon>Fungi incertae sedis</taxon>
        <taxon>Mucoromycota</taxon>
        <taxon>Glomeromycotina</taxon>
        <taxon>Glomeromycetes</taxon>
        <taxon>Diversisporales</taxon>
        <taxon>Gigasporaceae</taxon>
        <taxon>Scutellospora</taxon>
    </lineage>
</organism>
<accession>A0ACA9PKX7</accession>
<comment type="caution">
    <text evidence="1">The sequence shown here is derived from an EMBL/GenBank/DDBJ whole genome shotgun (WGS) entry which is preliminary data.</text>
</comment>
<keyword evidence="2" id="KW-1185">Reference proteome</keyword>
<proteinExistence type="predicted"/>
<gene>
    <name evidence="1" type="ORF">SCALOS_LOCUS10991</name>
</gene>
<feature type="non-terminal residue" evidence="1">
    <location>
        <position position="1"/>
    </location>
</feature>
<evidence type="ECO:0000313" key="1">
    <source>
        <dbReference type="EMBL" id="CAG8714244.1"/>
    </source>
</evidence>
<evidence type="ECO:0000313" key="2">
    <source>
        <dbReference type="Proteomes" id="UP000789860"/>
    </source>
</evidence>
<feature type="non-terminal residue" evidence="1">
    <location>
        <position position="43"/>
    </location>
</feature>
<sequence length="43" mass="5187">NKSTFFEYFKYIREIDTRILDNLECEIIVDVIINSFKLSDIID</sequence>
<dbReference type="EMBL" id="CAJVPM010044533">
    <property type="protein sequence ID" value="CAG8714244.1"/>
    <property type="molecule type" value="Genomic_DNA"/>
</dbReference>
<name>A0ACA9PKX7_9GLOM</name>
<protein>
    <submittedName>
        <fullName evidence="1">7198_t:CDS:1</fullName>
    </submittedName>
</protein>